<keyword evidence="6" id="KW-1185">Reference proteome</keyword>
<protein>
    <submittedName>
        <fullName evidence="7">CortBP2 domain-containing protein</fullName>
    </submittedName>
</protein>
<evidence type="ECO:0000313" key="5">
    <source>
        <dbReference type="EMBL" id="VDN05677.1"/>
    </source>
</evidence>
<dbReference type="OrthoDB" id="6021133at2759"/>
<reference evidence="5 6" key="2">
    <citation type="submission" date="2018-11" db="EMBL/GenBank/DDBJ databases">
        <authorList>
            <consortium name="Pathogen Informatics"/>
        </authorList>
    </citation>
    <scope>NUCLEOTIDE SEQUENCE [LARGE SCALE GENOMIC DNA]</scope>
</reference>
<dbReference type="PANTHER" id="PTHR23166">
    <property type="entry name" value="FILAMIN/GPBP-INTERACTING PROTEIN"/>
    <property type="match status" value="1"/>
</dbReference>
<dbReference type="Pfam" id="PF09727">
    <property type="entry name" value="CortBP2"/>
    <property type="match status" value="1"/>
</dbReference>
<evidence type="ECO:0000259" key="4">
    <source>
        <dbReference type="Pfam" id="PF09727"/>
    </source>
</evidence>
<feature type="coiled-coil region" evidence="2">
    <location>
        <begin position="112"/>
        <end position="185"/>
    </location>
</feature>
<proteinExistence type="predicted"/>
<gene>
    <name evidence="5" type="ORF">TCLT_LOCUS8151</name>
</gene>
<evidence type="ECO:0000256" key="3">
    <source>
        <dbReference type="SAM" id="MobiDB-lite"/>
    </source>
</evidence>
<evidence type="ECO:0000256" key="1">
    <source>
        <dbReference type="ARBA" id="ARBA00023054"/>
    </source>
</evidence>
<feature type="compositionally biased region" description="Polar residues" evidence="3">
    <location>
        <begin position="366"/>
        <end position="390"/>
    </location>
</feature>
<accession>A0A0N5D587</accession>
<evidence type="ECO:0000313" key="6">
    <source>
        <dbReference type="Proteomes" id="UP000276776"/>
    </source>
</evidence>
<dbReference type="InterPro" id="IPR019131">
    <property type="entry name" value="Cortactin-binding_p2_N"/>
</dbReference>
<feature type="compositionally biased region" description="Polar residues" evidence="3">
    <location>
        <begin position="329"/>
        <end position="339"/>
    </location>
</feature>
<name>A0A0N5D587_THECL</name>
<dbReference type="InterPro" id="IPR050719">
    <property type="entry name" value="Cortactin-Actin_Reg"/>
</dbReference>
<reference evidence="7" key="1">
    <citation type="submission" date="2017-02" db="UniProtKB">
        <authorList>
            <consortium name="WormBaseParasite"/>
        </authorList>
    </citation>
    <scope>IDENTIFICATION</scope>
</reference>
<evidence type="ECO:0000256" key="2">
    <source>
        <dbReference type="SAM" id="Coils"/>
    </source>
</evidence>
<feature type="coiled-coil region" evidence="2">
    <location>
        <begin position="224"/>
        <end position="272"/>
    </location>
</feature>
<dbReference type="OMA" id="NTHHPPV"/>
<organism evidence="7">
    <name type="scientific">Thelazia callipaeda</name>
    <name type="common">Oriental eyeworm</name>
    <name type="synonym">Parasitic nematode</name>
    <dbReference type="NCBI Taxonomy" id="103827"/>
    <lineage>
        <taxon>Eukaryota</taxon>
        <taxon>Metazoa</taxon>
        <taxon>Ecdysozoa</taxon>
        <taxon>Nematoda</taxon>
        <taxon>Chromadorea</taxon>
        <taxon>Rhabditida</taxon>
        <taxon>Spirurina</taxon>
        <taxon>Spiruromorpha</taxon>
        <taxon>Thelazioidea</taxon>
        <taxon>Thelaziidae</taxon>
        <taxon>Thelazia</taxon>
    </lineage>
</organism>
<dbReference type="PANTHER" id="PTHR23166:SF5">
    <property type="entry name" value="CTTNBP2 N-TERMINAL-LIKE PROTEIN"/>
    <property type="match status" value="1"/>
</dbReference>
<evidence type="ECO:0000313" key="7">
    <source>
        <dbReference type="WBParaSite" id="TCLT_0000816201-mRNA-1"/>
    </source>
</evidence>
<keyword evidence="1 2" id="KW-0175">Coiled coil</keyword>
<dbReference type="STRING" id="103827.A0A0N5D587"/>
<sequence length="505" mass="56908">MDDKLVVPHAKKDFSEDELLKLLAYLEGELQARDIVIAVLKSEKAKHLFYGAKYGQLAGSDPVKALERDSNFVDDGNIDESRIGQMYETQLLQLERLIAVQRHCHNRSKQILAAAEKRHARILRELDEDQRRSAADAAQGDDLCALFENERTRLRQQLEYEQKETDKARKKIVKLEKKLKEEQERHKSMVLFLINERKQMLFEVHELKIQSSRDSSFDQEASLLVEIRKEAAALRSERDQLRTTLDATLSELQTLKMVAKSQEEDLALLRNNILSNTRTYSNKLRTVDDGSIVVANKSISNALLVSKNPSSGLPTAAAEPRHHPLRPKLSTSSTFPTSDRISRSRVPLRSPARVLPTTVPFPSPKKGQQNHSASTRPATLSGVRNNNNHLSSHDREMSSSSNIPERMKNAYTAEPEIEQLGAVIDSMNIGSKRTQLNSLSTQMNQCFSYDYFSDKRSASLPRNNKNGGIMGSQARKPTLSKPAVTPKRSTIFRALGVATRNDKNC</sequence>
<feature type="region of interest" description="Disordered" evidence="3">
    <location>
        <begin position="461"/>
        <end position="483"/>
    </location>
</feature>
<dbReference type="Proteomes" id="UP000276776">
    <property type="component" value="Unassembled WGS sequence"/>
</dbReference>
<feature type="region of interest" description="Disordered" evidence="3">
    <location>
        <begin position="307"/>
        <end position="402"/>
    </location>
</feature>
<dbReference type="WBParaSite" id="TCLT_0000816201-mRNA-1">
    <property type="protein sequence ID" value="TCLT_0000816201-mRNA-1"/>
    <property type="gene ID" value="TCLT_0000816201"/>
</dbReference>
<dbReference type="AlphaFoldDB" id="A0A0N5D587"/>
<feature type="domain" description="Cortactin-binding protein-2 N-terminal" evidence="4">
    <location>
        <begin position="13"/>
        <end position="199"/>
    </location>
</feature>
<dbReference type="EMBL" id="UYYF01004590">
    <property type="protein sequence ID" value="VDN05677.1"/>
    <property type="molecule type" value="Genomic_DNA"/>
</dbReference>